<dbReference type="PANTHER" id="PTHR13600">
    <property type="entry name" value="LEUCINE CARBOXYL METHYLTRANSFERASE"/>
    <property type="match status" value="1"/>
</dbReference>
<proteinExistence type="inferred from homology"/>
<evidence type="ECO:0000313" key="10">
    <source>
        <dbReference type="Proteomes" id="UP000324585"/>
    </source>
</evidence>
<dbReference type="Proteomes" id="UP000324585">
    <property type="component" value="Unassembled WGS sequence"/>
</dbReference>
<dbReference type="EC" id="2.1.1.233" evidence="3"/>
<dbReference type="InterPro" id="IPR007213">
    <property type="entry name" value="Ppm1/Ppm2/Tcmp"/>
</dbReference>
<sequence length="550" mass="59529">MNEEPAEGLRMAAHGSDRAANRPGSGAGFGGRFAGVQAAVGMRRPGAGEAEEAGAMRSTSRRGVVATNDDAVVGKWSAAQAGYYADPFLRHFLPPGDVAGLPKRGPLMNRGTYVRTFLVEAAVKRFLAAVTAVAAASAAESACCAQVVSLGAGFDTLYFRLVQAGVIDVHAHATRIKYVELDLPEVAKKKSALIESSPDLSACLHDYQSASAHMGTAVVDLPAERTRATSSDSGAVLQRTATYALACADMREPAKVKRLLLDDPQSGGLGLDPRAPTLFVTELLLIYLEPSESDALIRTLVGKPQSKSSTSSAATSSFSASAWLNLEQVEPNDAFGRTMLRNLSARKCALLGIDAYPTVESQRERFLKDDVGAFHHVRAETLLDAYRNAPAEWREAVEKLELLDEFEEWDLIMQHYAIVYAAKTAEEQSTEPQLLLSVFPPTEWPGILRLSAHSQKRGLRAVDVGAVCRRMVAAVNNQSKMDTRSARQTLTLANHGSRVPSGSLWQRCPVTNHLTKVSKRHVTYARWPVALSKVTVSFRDHSRHGPLPFK</sequence>
<protein>
    <recommendedName>
        <fullName evidence="3">[phosphatase 2A protein]-leucine-carboxy methyltransferase</fullName>
        <ecNumber evidence="3">2.1.1.233</ecNumber>
    </recommendedName>
    <alternativeName>
        <fullName evidence="7">[Phosphatase 2A protein]-leucine-carboxy methyltransferase 1</fullName>
    </alternativeName>
</protein>
<evidence type="ECO:0000256" key="2">
    <source>
        <dbReference type="ARBA" id="ARBA00010703"/>
    </source>
</evidence>
<comment type="catalytic activity">
    <reaction evidence="1">
        <text>[phosphatase 2A protein]-C-terminal L-leucine + S-adenosyl-L-methionine = [phosphatase 2A protein]-C-terminal L-leucine methyl ester + S-adenosyl-L-homocysteine</text>
        <dbReference type="Rhea" id="RHEA:48544"/>
        <dbReference type="Rhea" id="RHEA-COMP:12134"/>
        <dbReference type="Rhea" id="RHEA-COMP:12135"/>
        <dbReference type="ChEBI" id="CHEBI:57856"/>
        <dbReference type="ChEBI" id="CHEBI:59789"/>
        <dbReference type="ChEBI" id="CHEBI:90516"/>
        <dbReference type="ChEBI" id="CHEBI:90517"/>
        <dbReference type="EC" id="2.1.1.233"/>
    </reaction>
</comment>
<dbReference type="InterPro" id="IPR016651">
    <property type="entry name" value="LCMT1"/>
</dbReference>
<evidence type="ECO:0000256" key="8">
    <source>
        <dbReference type="SAM" id="MobiDB-lite"/>
    </source>
</evidence>
<evidence type="ECO:0000313" key="9">
    <source>
        <dbReference type="EMBL" id="KAA8493165.1"/>
    </source>
</evidence>
<dbReference type="AlphaFoldDB" id="A0A5J4YPM8"/>
<dbReference type="GO" id="GO:0032259">
    <property type="term" value="P:methylation"/>
    <property type="evidence" value="ECO:0007669"/>
    <property type="project" value="UniProtKB-KW"/>
</dbReference>
<evidence type="ECO:0000256" key="4">
    <source>
        <dbReference type="ARBA" id="ARBA00022603"/>
    </source>
</evidence>
<evidence type="ECO:0000256" key="7">
    <source>
        <dbReference type="ARBA" id="ARBA00032526"/>
    </source>
</evidence>
<evidence type="ECO:0000256" key="3">
    <source>
        <dbReference type="ARBA" id="ARBA00012834"/>
    </source>
</evidence>
<dbReference type="Pfam" id="PF04072">
    <property type="entry name" value="LCM"/>
    <property type="match status" value="1"/>
</dbReference>
<organism evidence="9 10">
    <name type="scientific">Porphyridium purpureum</name>
    <name type="common">Red alga</name>
    <name type="synonym">Porphyridium cruentum</name>
    <dbReference type="NCBI Taxonomy" id="35688"/>
    <lineage>
        <taxon>Eukaryota</taxon>
        <taxon>Rhodophyta</taxon>
        <taxon>Bangiophyceae</taxon>
        <taxon>Porphyridiales</taxon>
        <taxon>Porphyridiaceae</taxon>
        <taxon>Porphyridium</taxon>
    </lineage>
</organism>
<evidence type="ECO:0000256" key="5">
    <source>
        <dbReference type="ARBA" id="ARBA00022679"/>
    </source>
</evidence>
<dbReference type="SUPFAM" id="SSF53335">
    <property type="entry name" value="S-adenosyl-L-methionine-dependent methyltransferases"/>
    <property type="match status" value="1"/>
</dbReference>
<keyword evidence="10" id="KW-1185">Reference proteome</keyword>
<keyword evidence="4" id="KW-0489">Methyltransferase</keyword>
<dbReference type="Gene3D" id="3.40.50.150">
    <property type="entry name" value="Vaccinia Virus protein VP39"/>
    <property type="match status" value="1"/>
</dbReference>
<evidence type="ECO:0000256" key="1">
    <source>
        <dbReference type="ARBA" id="ARBA00000724"/>
    </source>
</evidence>
<keyword evidence="5" id="KW-0808">Transferase</keyword>
<reference evidence="10" key="1">
    <citation type="journal article" date="2019" name="Nat. Commun.">
        <title>Expansion of phycobilisome linker gene families in mesophilic red algae.</title>
        <authorList>
            <person name="Lee J."/>
            <person name="Kim D."/>
            <person name="Bhattacharya D."/>
            <person name="Yoon H.S."/>
        </authorList>
    </citation>
    <scope>NUCLEOTIDE SEQUENCE [LARGE SCALE GENOMIC DNA]</scope>
    <source>
        <strain evidence="10">CCMP 1328</strain>
    </source>
</reference>
<name>A0A5J4YPM8_PORPP</name>
<dbReference type="GO" id="GO:0018423">
    <property type="term" value="F:protein C-terminal leucine carboxyl O-methyltransferase activity"/>
    <property type="evidence" value="ECO:0007669"/>
    <property type="project" value="UniProtKB-EC"/>
</dbReference>
<accession>A0A5J4YPM8</accession>
<dbReference type="OrthoDB" id="5479at2759"/>
<gene>
    <name evidence="9" type="ORF">FVE85_8610</name>
</gene>
<dbReference type="OMA" id="ESACCAQ"/>
<dbReference type="EMBL" id="VRMN01000007">
    <property type="protein sequence ID" value="KAA8493165.1"/>
    <property type="molecule type" value="Genomic_DNA"/>
</dbReference>
<evidence type="ECO:0000256" key="6">
    <source>
        <dbReference type="ARBA" id="ARBA00022691"/>
    </source>
</evidence>
<dbReference type="PANTHER" id="PTHR13600:SF21">
    <property type="entry name" value="LEUCINE CARBOXYL METHYLTRANSFERASE 1"/>
    <property type="match status" value="1"/>
</dbReference>
<keyword evidence="6" id="KW-0949">S-adenosyl-L-methionine</keyword>
<feature type="region of interest" description="Disordered" evidence="8">
    <location>
        <begin position="1"/>
        <end position="26"/>
    </location>
</feature>
<dbReference type="InterPro" id="IPR029063">
    <property type="entry name" value="SAM-dependent_MTases_sf"/>
</dbReference>
<comment type="similarity">
    <text evidence="2">Belongs to the methyltransferase superfamily. LCMT family.</text>
</comment>
<comment type="caution">
    <text evidence="9">The sequence shown here is derived from an EMBL/GenBank/DDBJ whole genome shotgun (WGS) entry which is preliminary data.</text>
</comment>